<gene>
    <name evidence="1" type="ORF">A2784_03800</name>
</gene>
<evidence type="ECO:0000313" key="2">
    <source>
        <dbReference type="Proteomes" id="UP000177324"/>
    </source>
</evidence>
<accession>A0A1G1VLC9</accession>
<dbReference type="AlphaFoldDB" id="A0A1G1VLC9"/>
<evidence type="ECO:0000313" key="1">
    <source>
        <dbReference type="EMBL" id="OGY16171.1"/>
    </source>
</evidence>
<name>A0A1G1VLC9_9BACT</name>
<dbReference type="EMBL" id="MHCH01000049">
    <property type="protein sequence ID" value="OGY16171.1"/>
    <property type="molecule type" value="Genomic_DNA"/>
</dbReference>
<organism evidence="1 2">
    <name type="scientific">Candidatus Chisholmbacteria bacterium RIFCSPHIGHO2_01_FULL_48_12</name>
    <dbReference type="NCBI Taxonomy" id="1797589"/>
    <lineage>
        <taxon>Bacteria</taxon>
        <taxon>Candidatus Chisholmiibacteriota</taxon>
    </lineage>
</organism>
<comment type="caution">
    <text evidence="1">The sequence shown here is derived from an EMBL/GenBank/DDBJ whole genome shotgun (WGS) entry which is preliminary data.</text>
</comment>
<reference evidence="1 2" key="1">
    <citation type="journal article" date="2016" name="Nat. Commun.">
        <title>Thousands of microbial genomes shed light on interconnected biogeochemical processes in an aquifer system.</title>
        <authorList>
            <person name="Anantharaman K."/>
            <person name="Brown C.T."/>
            <person name="Hug L.A."/>
            <person name="Sharon I."/>
            <person name="Castelle C.J."/>
            <person name="Probst A.J."/>
            <person name="Thomas B.C."/>
            <person name="Singh A."/>
            <person name="Wilkins M.J."/>
            <person name="Karaoz U."/>
            <person name="Brodie E.L."/>
            <person name="Williams K.H."/>
            <person name="Hubbard S.S."/>
            <person name="Banfield J.F."/>
        </authorList>
    </citation>
    <scope>NUCLEOTIDE SEQUENCE [LARGE SCALE GENOMIC DNA]</scope>
</reference>
<dbReference type="Proteomes" id="UP000177324">
    <property type="component" value="Unassembled WGS sequence"/>
</dbReference>
<protein>
    <submittedName>
        <fullName evidence="1">Uncharacterized protein</fullName>
    </submittedName>
</protein>
<dbReference type="STRING" id="1797589.A2784_03800"/>
<sequence length="303" mass="34238">MIAQHRGDYDEYIELLLSEKGYTVTGGPSPEGAAKFAGRILKAQSRNSQAAEAADRGFSLERKGKFIEAAQEYSAATTLVDQKSLPGYLISVQLALIKEVKSRVIRVVKDPNKFKWIKPDIKSDVPVYGPYRERDYVEKVTNFSQRFSNIPGVQEVVNTAMHEDWKIRSGGAFQIKAAEAIGPEQIRAFEERHRLSDKSVQRVDIATKKDVAVECKSFTFQTPRIWDVQAWVGQAVNRLRADIKGHRYHSVLIVIPDGKNIEQIQAVLHQATRVQAREFSGKIELTQLKDVLTALAKMKKGWW</sequence>
<proteinExistence type="predicted"/>